<comment type="subcellular location">
    <subcellularLocation>
        <location evidence="1 8">Cell membrane</location>
        <topology evidence="1 8">Multi-pass membrane protein</topology>
    </subcellularLocation>
</comment>
<gene>
    <name evidence="9" type="ORF">GCM10007298_32700</name>
</gene>
<dbReference type="PANTHER" id="PTHR30269:SF0">
    <property type="entry name" value="MEMBRANE TRANSPORTER PROTEIN YFCA-RELATED"/>
    <property type="match status" value="1"/>
</dbReference>
<keyword evidence="4 8" id="KW-1003">Cell membrane</keyword>
<feature type="transmembrane region" description="Helical" evidence="8">
    <location>
        <begin position="74"/>
        <end position="97"/>
    </location>
</feature>
<evidence type="ECO:0000256" key="4">
    <source>
        <dbReference type="ARBA" id="ARBA00022475"/>
    </source>
</evidence>
<proteinExistence type="inferred from homology"/>
<evidence type="ECO:0000256" key="3">
    <source>
        <dbReference type="ARBA" id="ARBA00022448"/>
    </source>
</evidence>
<comment type="similarity">
    <text evidence="2 8">Belongs to the 4-toluene sulfonate uptake permease (TSUP) (TC 2.A.102) family.</text>
</comment>
<dbReference type="Pfam" id="PF01925">
    <property type="entry name" value="TauE"/>
    <property type="match status" value="1"/>
</dbReference>
<evidence type="ECO:0000313" key="10">
    <source>
        <dbReference type="Proteomes" id="UP000632454"/>
    </source>
</evidence>
<evidence type="ECO:0000256" key="1">
    <source>
        <dbReference type="ARBA" id="ARBA00004651"/>
    </source>
</evidence>
<feature type="transmembrane region" description="Helical" evidence="8">
    <location>
        <begin position="168"/>
        <end position="189"/>
    </location>
</feature>
<evidence type="ECO:0000256" key="8">
    <source>
        <dbReference type="RuleBase" id="RU363041"/>
    </source>
</evidence>
<evidence type="ECO:0000313" key="9">
    <source>
        <dbReference type="EMBL" id="GGF34360.1"/>
    </source>
</evidence>
<sequence length="245" mass="25004">MTAATFVMLIVAGFASGLVGYVTGLASIVSYPALLFAGLSPLQANVTNTVALVPVGIGSSAQSGKALLTDKRSLIRLGILSALGGVVGAAILLVSPAESFEVVVPYLVAFASVAVLAQPFLRRLAGHREMPRSFEAGIFAVSIYGGYFGAGAGVIFLALSLVLTANPLWRASLLKSALLGISNLVAALIFTVTGPVHWTAALAMGIGCLAGGWFGPPIVRRLPPTPLRIAIGIAGLGLAVWLAVR</sequence>
<accession>A0ABQ1V3H3</accession>
<keyword evidence="3" id="KW-0813">Transport</keyword>
<dbReference type="EMBL" id="BMCS01000002">
    <property type="protein sequence ID" value="GGF34360.1"/>
    <property type="molecule type" value="Genomic_DNA"/>
</dbReference>
<evidence type="ECO:0000256" key="2">
    <source>
        <dbReference type="ARBA" id="ARBA00009142"/>
    </source>
</evidence>
<evidence type="ECO:0000256" key="5">
    <source>
        <dbReference type="ARBA" id="ARBA00022692"/>
    </source>
</evidence>
<dbReference type="Proteomes" id="UP000632454">
    <property type="component" value="Unassembled WGS sequence"/>
</dbReference>
<name>A0ABQ1V3H3_9NOCA</name>
<dbReference type="PANTHER" id="PTHR30269">
    <property type="entry name" value="TRANSMEMBRANE PROTEIN YFCA"/>
    <property type="match status" value="1"/>
</dbReference>
<organism evidence="9 10">
    <name type="scientific">Williamsia phyllosphaerae</name>
    <dbReference type="NCBI Taxonomy" id="885042"/>
    <lineage>
        <taxon>Bacteria</taxon>
        <taxon>Bacillati</taxon>
        <taxon>Actinomycetota</taxon>
        <taxon>Actinomycetes</taxon>
        <taxon>Mycobacteriales</taxon>
        <taxon>Nocardiaceae</taxon>
        <taxon>Williamsia</taxon>
    </lineage>
</organism>
<protein>
    <recommendedName>
        <fullName evidence="8">Probable membrane transporter protein</fullName>
    </recommendedName>
</protein>
<evidence type="ECO:0000256" key="6">
    <source>
        <dbReference type="ARBA" id="ARBA00022989"/>
    </source>
</evidence>
<dbReference type="InterPro" id="IPR002781">
    <property type="entry name" value="TM_pro_TauE-like"/>
</dbReference>
<evidence type="ECO:0000256" key="7">
    <source>
        <dbReference type="ARBA" id="ARBA00023136"/>
    </source>
</evidence>
<feature type="transmembrane region" description="Helical" evidence="8">
    <location>
        <begin position="196"/>
        <end position="215"/>
    </location>
</feature>
<feature type="transmembrane region" description="Helical" evidence="8">
    <location>
        <begin position="133"/>
        <end position="162"/>
    </location>
</feature>
<keyword evidence="7 8" id="KW-0472">Membrane</keyword>
<keyword evidence="6 8" id="KW-1133">Transmembrane helix</keyword>
<keyword evidence="10" id="KW-1185">Reference proteome</keyword>
<feature type="transmembrane region" description="Helical" evidence="8">
    <location>
        <begin position="227"/>
        <end position="244"/>
    </location>
</feature>
<dbReference type="InterPro" id="IPR052017">
    <property type="entry name" value="TSUP"/>
</dbReference>
<keyword evidence="5 8" id="KW-0812">Transmembrane</keyword>
<comment type="caution">
    <text evidence="9">The sequence shown here is derived from an EMBL/GenBank/DDBJ whole genome shotgun (WGS) entry which is preliminary data.</text>
</comment>
<reference evidence="10" key="1">
    <citation type="journal article" date="2019" name="Int. J. Syst. Evol. Microbiol.">
        <title>The Global Catalogue of Microorganisms (GCM) 10K type strain sequencing project: providing services to taxonomists for standard genome sequencing and annotation.</title>
        <authorList>
            <consortium name="The Broad Institute Genomics Platform"/>
            <consortium name="The Broad Institute Genome Sequencing Center for Infectious Disease"/>
            <person name="Wu L."/>
            <person name="Ma J."/>
        </authorList>
    </citation>
    <scope>NUCLEOTIDE SEQUENCE [LARGE SCALE GENOMIC DNA]</scope>
    <source>
        <strain evidence="10">CCM 7855</strain>
    </source>
</reference>
<feature type="transmembrane region" description="Helical" evidence="8">
    <location>
        <begin position="6"/>
        <end position="29"/>
    </location>
</feature>
<feature type="transmembrane region" description="Helical" evidence="8">
    <location>
        <begin position="103"/>
        <end position="121"/>
    </location>
</feature>